<dbReference type="AlphaFoldDB" id="A0A1X0BTG1"/>
<dbReference type="InterPro" id="IPR056934">
    <property type="entry name" value="SH3_Rv0428c"/>
</dbReference>
<keyword evidence="1" id="KW-0808">Transferase</keyword>
<dbReference type="RefSeq" id="WP_083003363.1">
    <property type="nucleotide sequence ID" value="NZ_AP022591.1"/>
</dbReference>
<dbReference type="PANTHER" id="PTHR43072">
    <property type="entry name" value="N-ACETYLTRANSFERASE"/>
    <property type="match status" value="1"/>
</dbReference>
<dbReference type="EMBL" id="AP022591">
    <property type="protein sequence ID" value="BBY44511.1"/>
    <property type="molecule type" value="Genomic_DNA"/>
</dbReference>
<dbReference type="Pfam" id="PF24551">
    <property type="entry name" value="SH3_Rv0428c"/>
    <property type="match status" value="1"/>
</dbReference>
<dbReference type="STRING" id="1249101.BST21_13835"/>
<dbReference type="OrthoDB" id="9775595at2"/>
<protein>
    <submittedName>
        <fullName evidence="1">N-acetyltransferase</fullName>
    </submittedName>
</protein>
<accession>A0A1X0BTG1</accession>
<dbReference type="PANTHER" id="PTHR43072:SF60">
    <property type="entry name" value="L-2,4-DIAMINOBUTYRIC ACID ACETYLTRANSFERASE"/>
    <property type="match status" value="1"/>
</dbReference>
<reference evidence="1 2" key="1">
    <citation type="journal article" date="2019" name="Emerg. Microbes Infect.">
        <title>Comprehensive subspecies identification of 175 nontuberculous mycobacteria species based on 7547 genomic profiles.</title>
        <authorList>
            <person name="Matsumoto Y."/>
            <person name="Kinjo T."/>
            <person name="Motooka D."/>
            <person name="Nabeya D."/>
            <person name="Jung N."/>
            <person name="Uechi K."/>
            <person name="Horii T."/>
            <person name="Iida T."/>
            <person name="Fujita J."/>
            <person name="Nakamura S."/>
        </authorList>
    </citation>
    <scope>NUCLEOTIDE SEQUENCE [LARGE SCALE GENOMIC DNA]</scope>
    <source>
        <strain evidence="1 2">JCM 18439</strain>
    </source>
</reference>
<dbReference type="GO" id="GO:0016747">
    <property type="term" value="F:acyltransferase activity, transferring groups other than amino-acyl groups"/>
    <property type="evidence" value="ECO:0007669"/>
    <property type="project" value="InterPro"/>
</dbReference>
<proteinExistence type="predicted"/>
<dbReference type="KEGG" id="mcee:MCEL_28060"/>
<evidence type="ECO:0000313" key="1">
    <source>
        <dbReference type="EMBL" id="BBY44511.1"/>
    </source>
</evidence>
<name>A0A1X0BTG1_MYCCF</name>
<dbReference type="SUPFAM" id="SSF55729">
    <property type="entry name" value="Acyl-CoA N-acyltransferases (Nat)"/>
    <property type="match status" value="1"/>
</dbReference>
<dbReference type="InterPro" id="IPR056935">
    <property type="entry name" value="Rv0428c-like_C"/>
</dbReference>
<gene>
    <name evidence="1" type="ORF">MCEL_28060</name>
</gene>
<keyword evidence="2" id="KW-1185">Reference proteome</keyword>
<dbReference type="Pfam" id="PF24553">
    <property type="entry name" value="Rv0428c_C"/>
    <property type="match status" value="1"/>
</dbReference>
<dbReference type="InterPro" id="IPR000182">
    <property type="entry name" value="GNAT_dom"/>
</dbReference>
<dbReference type="PROSITE" id="PS51186">
    <property type="entry name" value="GNAT"/>
    <property type="match status" value="1"/>
</dbReference>
<dbReference type="InterPro" id="IPR016181">
    <property type="entry name" value="Acyl_CoA_acyltransferase"/>
</dbReference>
<evidence type="ECO:0000313" key="2">
    <source>
        <dbReference type="Proteomes" id="UP000466431"/>
    </source>
</evidence>
<dbReference type="Gene3D" id="3.40.630.30">
    <property type="match status" value="1"/>
</dbReference>
<sequence length="296" mass="31988">MQLPPAGVRVMIRYRLPAGSEPPLNDVVGHLVETGPKLRVRTKHGDTVEVDTDDVVVIKELPPATVRTADIRNLEHAAALAWPGIERRWVNGWLLRAAGGHTHRANSAAPLGFEADASALPEIVDWYDERGLTPWLSVPDRLYRLADGPPHLETVVMACELGVERASPPVPLSAAPDDEWLRLYSRDVPVDVLTAVVDGEVTFATIPGAAVGRAAVTTAPDGRRWVGLSAVRVAEKARGQGLARQLCSALLGWGAEHGAARGYVQVLADNAVAIRLYESIGFAVQHRSRYIDARSL</sequence>
<dbReference type="CDD" id="cd04301">
    <property type="entry name" value="NAT_SF"/>
    <property type="match status" value="1"/>
</dbReference>
<dbReference type="Proteomes" id="UP000466431">
    <property type="component" value="Chromosome"/>
</dbReference>
<organism evidence="1 2">
    <name type="scientific">Mycolicibacterium celeriflavum</name>
    <name type="common">Mycobacterium celeriflavum</name>
    <dbReference type="NCBI Taxonomy" id="1249101"/>
    <lineage>
        <taxon>Bacteria</taxon>
        <taxon>Bacillati</taxon>
        <taxon>Actinomycetota</taxon>
        <taxon>Actinomycetes</taxon>
        <taxon>Mycobacteriales</taxon>
        <taxon>Mycobacteriaceae</taxon>
        <taxon>Mycolicibacterium</taxon>
    </lineage>
</organism>